<proteinExistence type="inferred from homology"/>
<keyword evidence="6 8" id="KW-0503">Monooxygenase</keyword>
<evidence type="ECO:0000256" key="1">
    <source>
        <dbReference type="ARBA" id="ARBA00010617"/>
    </source>
</evidence>
<sequence length="443" mass="51030">MTDTFYSQKYLHFSHVLQAIKKPLKFFNEAREYGDILSSRFGWTPVLILNNPNYIEEVFCRKSRVFMRKGHFLHNNSKLLLGNGLFLSEGKFYHHQRKLAQPAFHKQMVTSYGEVMVEETKHAIATWQDGQKRDVYQEFVGITLSIIAKCMLGDELDTVAASKVTAALDATMNRLVKRMNALFLVPNWLPTPSHLRFREAVKQLDQIIYDIIHQRHTSKQDRGNFLDLLLYAQQKDGSKITLQQLRDEVVNIFLAGHETTAIALTWISFLLSQHPLIEAKLIEELQTVLSGRTPTVADLSQLRYTEAIALEALRLYPPVWLLERIALENTEIAGYPVPKGTWLFASPWSAHRNPDFFPEPEKFNPSRWEDSLAKRLPLGAYFPFGMGARNCLGKDFAMMELVLLIATIFQNFQLKLAPEYPVEILPSLTLRPKHGMRMLLTRR</sequence>
<keyword evidence="4 8" id="KW-0560">Oxidoreductase</keyword>
<dbReference type="InterPro" id="IPR017972">
    <property type="entry name" value="Cyt_P450_CS"/>
</dbReference>
<dbReference type="GO" id="GO:0020037">
    <property type="term" value="F:heme binding"/>
    <property type="evidence" value="ECO:0007669"/>
    <property type="project" value="InterPro"/>
</dbReference>
<dbReference type="InterPro" id="IPR001128">
    <property type="entry name" value="Cyt_P450"/>
</dbReference>
<dbReference type="GO" id="GO:0004497">
    <property type="term" value="F:monooxygenase activity"/>
    <property type="evidence" value="ECO:0007669"/>
    <property type="project" value="UniProtKB-KW"/>
</dbReference>
<keyword evidence="3 7" id="KW-0479">Metal-binding</keyword>
<dbReference type="CDD" id="cd20620">
    <property type="entry name" value="CYP132-like"/>
    <property type="match status" value="1"/>
</dbReference>
<dbReference type="GO" id="GO:0016705">
    <property type="term" value="F:oxidoreductase activity, acting on paired donors, with incorporation or reduction of molecular oxygen"/>
    <property type="evidence" value="ECO:0007669"/>
    <property type="project" value="InterPro"/>
</dbReference>
<dbReference type="InterPro" id="IPR002401">
    <property type="entry name" value="Cyt_P450_E_grp-I"/>
</dbReference>
<reference evidence="9 10" key="1">
    <citation type="journal article" date="2013" name="Genome Biol. Evol.">
        <title>Genomes of Stigonematalean cyanobacteria (subsection V) and the evolution of oxygenic photosynthesis from prokaryotes to plastids.</title>
        <authorList>
            <person name="Dagan T."/>
            <person name="Roettger M."/>
            <person name="Stucken K."/>
            <person name="Landan G."/>
            <person name="Koch R."/>
            <person name="Major P."/>
            <person name="Gould S.B."/>
            <person name="Goremykin V.V."/>
            <person name="Rippka R."/>
            <person name="Tandeau de Marsac N."/>
            <person name="Gugger M."/>
            <person name="Lockhart P.J."/>
            <person name="Allen J.F."/>
            <person name="Brune I."/>
            <person name="Maus I."/>
            <person name="Puhler A."/>
            <person name="Martin W.F."/>
        </authorList>
    </citation>
    <scope>NUCLEOTIDE SEQUENCE [LARGE SCALE GENOMIC DNA]</scope>
    <source>
        <strain evidence="9 10">PCC 7110</strain>
    </source>
</reference>
<dbReference type="Pfam" id="PF00067">
    <property type="entry name" value="p450"/>
    <property type="match status" value="1"/>
</dbReference>
<dbReference type="PROSITE" id="PS00086">
    <property type="entry name" value="CYTOCHROME_P450"/>
    <property type="match status" value="1"/>
</dbReference>
<dbReference type="PANTHER" id="PTHR24291:SF50">
    <property type="entry name" value="BIFUNCTIONAL ALBAFLAVENONE MONOOXYGENASE_TERPENE SYNTHASE"/>
    <property type="match status" value="1"/>
</dbReference>
<dbReference type="Gene3D" id="1.10.630.10">
    <property type="entry name" value="Cytochrome P450"/>
    <property type="match status" value="1"/>
</dbReference>
<dbReference type="PRINTS" id="PR00385">
    <property type="entry name" value="P450"/>
</dbReference>
<dbReference type="AlphaFoldDB" id="A0A139XGY4"/>
<evidence type="ECO:0000256" key="8">
    <source>
        <dbReference type="RuleBase" id="RU000461"/>
    </source>
</evidence>
<keyword evidence="5 7" id="KW-0408">Iron</keyword>
<dbReference type="RefSeq" id="WP_017748750.1">
    <property type="nucleotide sequence ID" value="NZ_KQ976354.1"/>
</dbReference>
<gene>
    <name evidence="9" type="ORF">WA1_01865</name>
</gene>
<keyword evidence="10" id="KW-1185">Reference proteome</keyword>
<dbReference type="Proteomes" id="UP000076925">
    <property type="component" value="Unassembled WGS sequence"/>
</dbReference>
<dbReference type="SUPFAM" id="SSF48264">
    <property type="entry name" value="Cytochrome P450"/>
    <property type="match status" value="1"/>
</dbReference>
<evidence type="ECO:0000256" key="4">
    <source>
        <dbReference type="ARBA" id="ARBA00023002"/>
    </source>
</evidence>
<organism evidence="9 10">
    <name type="scientific">Scytonema hofmannii PCC 7110</name>
    <dbReference type="NCBI Taxonomy" id="128403"/>
    <lineage>
        <taxon>Bacteria</taxon>
        <taxon>Bacillati</taxon>
        <taxon>Cyanobacteriota</taxon>
        <taxon>Cyanophyceae</taxon>
        <taxon>Nostocales</taxon>
        <taxon>Scytonemataceae</taxon>
        <taxon>Scytonema</taxon>
    </lineage>
</organism>
<dbReference type="InterPro" id="IPR050196">
    <property type="entry name" value="Cytochrome_P450_Monoox"/>
</dbReference>
<name>A0A139XGY4_9CYAN</name>
<evidence type="ECO:0000256" key="6">
    <source>
        <dbReference type="ARBA" id="ARBA00023033"/>
    </source>
</evidence>
<evidence type="ECO:0000256" key="3">
    <source>
        <dbReference type="ARBA" id="ARBA00022723"/>
    </source>
</evidence>
<dbReference type="GO" id="GO:0005506">
    <property type="term" value="F:iron ion binding"/>
    <property type="evidence" value="ECO:0007669"/>
    <property type="project" value="InterPro"/>
</dbReference>
<evidence type="ECO:0000256" key="5">
    <source>
        <dbReference type="ARBA" id="ARBA00023004"/>
    </source>
</evidence>
<dbReference type="PRINTS" id="PR00463">
    <property type="entry name" value="EP450I"/>
</dbReference>
<dbReference type="InterPro" id="IPR036396">
    <property type="entry name" value="Cyt_P450_sf"/>
</dbReference>
<protein>
    <recommendedName>
        <fullName evidence="11">Cytochrome P450</fullName>
    </recommendedName>
</protein>
<evidence type="ECO:0008006" key="11">
    <source>
        <dbReference type="Google" id="ProtNLM"/>
    </source>
</evidence>
<feature type="binding site" description="axial binding residue" evidence="7">
    <location>
        <position position="391"/>
    </location>
    <ligand>
        <name>heme</name>
        <dbReference type="ChEBI" id="CHEBI:30413"/>
    </ligand>
    <ligandPart>
        <name>Fe</name>
        <dbReference type="ChEBI" id="CHEBI:18248"/>
    </ligandPart>
</feature>
<dbReference type="EMBL" id="ANNX02000012">
    <property type="protein sequence ID" value="KYC43923.1"/>
    <property type="molecule type" value="Genomic_DNA"/>
</dbReference>
<evidence type="ECO:0000256" key="2">
    <source>
        <dbReference type="ARBA" id="ARBA00022617"/>
    </source>
</evidence>
<comment type="cofactor">
    <cofactor evidence="7">
        <name>heme</name>
        <dbReference type="ChEBI" id="CHEBI:30413"/>
    </cofactor>
</comment>
<dbReference type="OrthoDB" id="446280at2"/>
<evidence type="ECO:0000256" key="7">
    <source>
        <dbReference type="PIRSR" id="PIRSR602401-1"/>
    </source>
</evidence>
<comment type="caution">
    <text evidence="9">The sequence shown here is derived from an EMBL/GenBank/DDBJ whole genome shotgun (WGS) entry which is preliminary data.</text>
</comment>
<comment type="similarity">
    <text evidence="1 8">Belongs to the cytochrome P450 family.</text>
</comment>
<accession>A0A139XGY4</accession>
<evidence type="ECO:0000313" key="9">
    <source>
        <dbReference type="EMBL" id="KYC43923.1"/>
    </source>
</evidence>
<dbReference type="STRING" id="128403.WA1_01865"/>
<keyword evidence="2 7" id="KW-0349">Heme</keyword>
<evidence type="ECO:0000313" key="10">
    <source>
        <dbReference type="Proteomes" id="UP000076925"/>
    </source>
</evidence>
<dbReference type="PANTHER" id="PTHR24291">
    <property type="entry name" value="CYTOCHROME P450 FAMILY 4"/>
    <property type="match status" value="1"/>
</dbReference>